<name>A0A483MTE4_KLEPN</name>
<gene>
    <name evidence="1" type="ORF">ETF13_11940</name>
</gene>
<evidence type="ECO:0000313" key="1">
    <source>
        <dbReference type="EMBL" id="TCX90619.1"/>
    </source>
</evidence>
<reference evidence="1" key="1">
    <citation type="submission" date="2019-01" db="EMBL/GenBank/DDBJ databases">
        <authorList>
            <person name="Lista F."/>
            <person name="Anselmo A."/>
        </authorList>
    </citation>
    <scope>NUCLEOTIDE SEQUENCE</scope>
    <source>
        <strain evidence="1">3S</strain>
    </source>
</reference>
<proteinExistence type="predicted"/>
<protein>
    <submittedName>
        <fullName evidence="1">Uncharacterized protein</fullName>
    </submittedName>
</protein>
<dbReference type="AlphaFoldDB" id="A0A483MTE4"/>
<accession>A0A483MTE4</accession>
<comment type="caution">
    <text evidence="1">The sequence shown here is derived from an EMBL/GenBank/DDBJ whole genome shotgun (WGS) entry which is preliminary data.</text>
</comment>
<organism evidence="1">
    <name type="scientific">Klebsiella pneumoniae</name>
    <dbReference type="NCBI Taxonomy" id="573"/>
    <lineage>
        <taxon>Bacteria</taxon>
        <taxon>Pseudomonadati</taxon>
        <taxon>Pseudomonadota</taxon>
        <taxon>Gammaproteobacteria</taxon>
        <taxon>Enterobacterales</taxon>
        <taxon>Enterobacteriaceae</taxon>
        <taxon>Klebsiella/Raoultella group</taxon>
        <taxon>Klebsiella</taxon>
        <taxon>Klebsiella pneumoniae complex</taxon>
    </lineage>
</organism>
<dbReference type="RefSeq" id="WP_064185216.1">
    <property type="nucleotide sequence ID" value="NZ_CP055509.1"/>
</dbReference>
<sequence>MNIYLEPGTNNLFILHPESPGEGYEYIGEVSDDISLTPVIPGAIYDVIGAFSQELLSTGFEISIR</sequence>
<dbReference type="EMBL" id="SDCT01000015">
    <property type="protein sequence ID" value="TCX90619.1"/>
    <property type="molecule type" value="Genomic_DNA"/>
</dbReference>